<comment type="caution">
    <text evidence="1">The sequence shown here is derived from an EMBL/GenBank/DDBJ whole genome shotgun (WGS) entry which is preliminary data.</text>
</comment>
<evidence type="ECO:0000313" key="1">
    <source>
        <dbReference type="EMBL" id="KAF4631517.1"/>
    </source>
</evidence>
<protein>
    <submittedName>
        <fullName evidence="1">Uncharacterized protein</fullName>
    </submittedName>
</protein>
<keyword evidence="2" id="KW-1185">Reference proteome</keyword>
<dbReference type="OrthoDB" id="4456803at2759"/>
<gene>
    <name evidence="1" type="ORF">G7Y89_g6618</name>
</gene>
<name>A0A8H4RK40_9HELO</name>
<dbReference type="EMBL" id="JAAMPI010000436">
    <property type="protein sequence ID" value="KAF4631517.1"/>
    <property type="molecule type" value="Genomic_DNA"/>
</dbReference>
<sequence length="188" mass="21876">MTHILLFCIAEEAKPFVHKVLDVKLEGCGIFYLVETHTCPSRSKEFKQELEDDETFETEFIGASEQDCQKWALEKQYQVNFIEQNIIAIADARSARDSTISIQSYNDGTPLEFGRYGVLPREHDTWYDFRIDHKKATEVFISLQEGDQEIVYPVYFGHKEELTDEHGVFDVDKAERFVEGEDPAMFEF</sequence>
<evidence type="ECO:0000313" key="2">
    <source>
        <dbReference type="Proteomes" id="UP000566819"/>
    </source>
</evidence>
<dbReference type="Proteomes" id="UP000566819">
    <property type="component" value="Unassembled WGS sequence"/>
</dbReference>
<dbReference type="AlphaFoldDB" id="A0A8H4RK40"/>
<accession>A0A8H4RK40</accession>
<reference evidence="1 2" key="1">
    <citation type="submission" date="2020-03" db="EMBL/GenBank/DDBJ databases">
        <title>Draft Genome Sequence of Cudoniella acicularis.</title>
        <authorList>
            <person name="Buettner E."/>
            <person name="Kellner H."/>
        </authorList>
    </citation>
    <scope>NUCLEOTIDE SEQUENCE [LARGE SCALE GENOMIC DNA]</scope>
    <source>
        <strain evidence="1 2">DSM 108380</strain>
    </source>
</reference>
<proteinExistence type="predicted"/>
<organism evidence="1 2">
    <name type="scientific">Cudoniella acicularis</name>
    <dbReference type="NCBI Taxonomy" id="354080"/>
    <lineage>
        <taxon>Eukaryota</taxon>
        <taxon>Fungi</taxon>
        <taxon>Dikarya</taxon>
        <taxon>Ascomycota</taxon>
        <taxon>Pezizomycotina</taxon>
        <taxon>Leotiomycetes</taxon>
        <taxon>Helotiales</taxon>
        <taxon>Tricladiaceae</taxon>
        <taxon>Cudoniella</taxon>
    </lineage>
</organism>